<organism evidence="4 5">
    <name type="scientific">Caloranaerobacter azorensis H53214</name>
    <dbReference type="NCBI Taxonomy" id="1156417"/>
    <lineage>
        <taxon>Bacteria</taxon>
        <taxon>Bacillati</taxon>
        <taxon>Bacillota</taxon>
        <taxon>Tissierellia</taxon>
        <taxon>Tissierellales</taxon>
        <taxon>Thermohalobacteraceae</taxon>
        <taxon>Caloranaerobacter</taxon>
    </lineage>
</organism>
<dbReference type="InterPro" id="IPR050624">
    <property type="entry name" value="HTH-type_Tx_Regulator"/>
</dbReference>
<keyword evidence="1 2" id="KW-0238">DNA-binding</keyword>
<dbReference type="AlphaFoldDB" id="A0A096CWK6"/>
<sequence length="201" mass="23441">MINKLSKVLKNKQKKEKSLYAAAYELFTTKGIHNTAISDIAKKAGVAKGTFYLYFKDKYDILDRIILRKSSSVLKEAIKATKEQEITDFVDQVIFFIDFIIEYLKDNKVLLKLIYKNLSWGLYRRALADTSGYNEMKEIFNSFMESMKDEKYDSENPEKTLFMIIELTGSVCYSSIILEEPTTIDEMKPILFKTIRKMIQK</sequence>
<dbReference type="RefSeq" id="WP_035162405.1">
    <property type="nucleotide sequence ID" value="NZ_AZTB01000010.1"/>
</dbReference>
<evidence type="ECO:0000256" key="1">
    <source>
        <dbReference type="ARBA" id="ARBA00023125"/>
    </source>
</evidence>
<dbReference type="Pfam" id="PF00440">
    <property type="entry name" value="TetR_N"/>
    <property type="match status" value="1"/>
</dbReference>
<reference evidence="4 5" key="1">
    <citation type="submission" date="2013-12" db="EMBL/GenBank/DDBJ databases">
        <title>Draft genome sequence of Caloranaerobacter sp. H53214.</title>
        <authorList>
            <person name="Jiang L.J."/>
            <person name="Shao Z.Z."/>
            <person name="Long M.N."/>
        </authorList>
    </citation>
    <scope>NUCLEOTIDE SEQUENCE [LARGE SCALE GENOMIC DNA]</scope>
    <source>
        <strain evidence="4 5">H53214</strain>
    </source>
</reference>
<feature type="DNA-binding region" description="H-T-H motif" evidence="2">
    <location>
        <begin position="36"/>
        <end position="55"/>
    </location>
</feature>
<accession>A0A096CWK6</accession>
<dbReference type="PROSITE" id="PS50977">
    <property type="entry name" value="HTH_TETR_2"/>
    <property type="match status" value="1"/>
</dbReference>
<comment type="caution">
    <text evidence="4">The sequence shown here is derived from an EMBL/GenBank/DDBJ whole genome shotgun (WGS) entry which is preliminary data.</text>
</comment>
<name>A0A096CWK6_9FIRM</name>
<dbReference type="PRINTS" id="PR00455">
    <property type="entry name" value="HTHTETR"/>
</dbReference>
<dbReference type="Gene3D" id="1.10.357.10">
    <property type="entry name" value="Tetracycline Repressor, domain 2"/>
    <property type="match status" value="1"/>
</dbReference>
<protein>
    <submittedName>
        <fullName evidence="4">TetR family transcriptional regulator</fullName>
    </submittedName>
</protein>
<proteinExistence type="predicted"/>
<dbReference type="PANTHER" id="PTHR43479:SF11">
    <property type="entry name" value="ACREF_ENVCD OPERON REPRESSOR-RELATED"/>
    <property type="match status" value="1"/>
</dbReference>
<dbReference type="STRING" id="1156417.Y919_03355"/>
<dbReference type="InterPro" id="IPR001647">
    <property type="entry name" value="HTH_TetR"/>
</dbReference>
<evidence type="ECO:0000259" key="3">
    <source>
        <dbReference type="PROSITE" id="PS50977"/>
    </source>
</evidence>
<evidence type="ECO:0000256" key="2">
    <source>
        <dbReference type="PROSITE-ProRule" id="PRU00335"/>
    </source>
</evidence>
<dbReference type="GO" id="GO:0003677">
    <property type="term" value="F:DNA binding"/>
    <property type="evidence" value="ECO:0007669"/>
    <property type="project" value="UniProtKB-UniRule"/>
</dbReference>
<gene>
    <name evidence="4" type="ORF">Y919_03355</name>
</gene>
<evidence type="ECO:0000313" key="4">
    <source>
        <dbReference type="EMBL" id="KGG80954.1"/>
    </source>
</evidence>
<dbReference type="EMBL" id="AZTB01000010">
    <property type="protein sequence ID" value="KGG80954.1"/>
    <property type="molecule type" value="Genomic_DNA"/>
</dbReference>
<dbReference type="InterPro" id="IPR009057">
    <property type="entry name" value="Homeodomain-like_sf"/>
</dbReference>
<feature type="domain" description="HTH tetR-type" evidence="3">
    <location>
        <begin position="13"/>
        <end position="73"/>
    </location>
</feature>
<evidence type="ECO:0000313" key="5">
    <source>
        <dbReference type="Proteomes" id="UP000029622"/>
    </source>
</evidence>
<dbReference type="Proteomes" id="UP000029622">
    <property type="component" value="Unassembled WGS sequence"/>
</dbReference>
<dbReference type="SUPFAM" id="SSF46689">
    <property type="entry name" value="Homeodomain-like"/>
    <property type="match status" value="1"/>
</dbReference>
<dbReference type="PANTHER" id="PTHR43479">
    <property type="entry name" value="ACREF/ENVCD OPERON REPRESSOR-RELATED"/>
    <property type="match status" value="1"/>
</dbReference>